<dbReference type="InterPro" id="IPR029058">
    <property type="entry name" value="AB_hydrolase_fold"/>
</dbReference>
<evidence type="ECO:0000256" key="3">
    <source>
        <dbReference type="ARBA" id="ARBA00022801"/>
    </source>
</evidence>
<evidence type="ECO:0000256" key="5">
    <source>
        <dbReference type="RuleBase" id="RU361235"/>
    </source>
</evidence>
<reference evidence="7" key="1">
    <citation type="submission" date="2022-01" db="EMBL/GenBank/DDBJ databases">
        <authorList>
            <person name="King R."/>
        </authorList>
    </citation>
    <scope>NUCLEOTIDE SEQUENCE</scope>
</reference>
<dbReference type="InterPro" id="IPR002018">
    <property type="entry name" value="CarbesteraseB"/>
</dbReference>
<evidence type="ECO:0000256" key="4">
    <source>
        <dbReference type="ARBA" id="ARBA00023180"/>
    </source>
</evidence>
<dbReference type="PANTHER" id="PTHR43142">
    <property type="entry name" value="CARBOXYLIC ESTER HYDROLASE"/>
    <property type="match status" value="1"/>
</dbReference>
<dbReference type="AlphaFoldDB" id="A0A9P0HGW4"/>
<dbReference type="OrthoDB" id="6846267at2759"/>
<dbReference type="InterPro" id="IPR019826">
    <property type="entry name" value="Carboxylesterase_B_AS"/>
</dbReference>
<organism evidence="7 8">
    <name type="scientific">Nezara viridula</name>
    <name type="common">Southern green stink bug</name>
    <name type="synonym">Cimex viridulus</name>
    <dbReference type="NCBI Taxonomy" id="85310"/>
    <lineage>
        <taxon>Eukaryota</taxon>
        <taxon>Metazoa</taxon>
        <taxon>Ecdysozoa</taxon>
        <taxon>Arthropoda</taxon>
        <taxon>Hexapoda</taxon>
        <taxon>Insecta</taxon>
        <taxon>Pterygota</taxon>
        <taxon>Neoptera</taxon>
        <taxon>Paraneoptera</taxon>
        <taxon>Hemiptera</taxon>
        <taxon>Heteroptera</taxon>
        <taxon>Panheteroptera</taxon>
        <taxon>Pentatomomorpha</taxon>
        <taxon>Pentatomoidea</taxon>
        <taxon>Pentatomidae</taxon>
        <taxon>Pentatominae</taxon>
        <taxon>Nezara</taxon>
    </lineage>
</organism>
<comment type="similarity">
    <text evidence="1 5">Belongs to the type-B carboxylesterase/lipase family.</text>
</comment>
<dbReference type="EMBL" id="OV725081">
    <property type="protein sequence ID" value="CAH1401690.1"/>
    <property type="molecule type" value="Genomic_DNA"/>
</dbReference>
<evidence type="ECO:0000256" key="1">
    <source>
        <dbReference type="ARBA" id="ARBA00005964"/>
    </source>
</evidence>
<dbReference type="PROSITE" id="PS00122">
    <property type="entry name" value="CARBOXYLESTERASE_B_1"/>
    <property type="match status" value="1"/>
</dbReference>
<accession>A0A9P0HGW4</accession>
<dbReference type="PROSITE" id="PS00941">
    <property type="entry name" value="CARBOXYLESTERASE_B_2"/>
    <property type="match status" value="1"/>
</dbReference>
<evidence type="ECO:0000313" key="7">
    <source>
        <dbReference type="EMBL" id="CAH1401690.1"/>
    </source>
</evidence>
<evidence type="ECO:0000256" key="2">
    <source>
        <dbReference type="ARBA" id="ARBA00022487"/>
    </source>
</evidence>
<dbReference type="InterPro" id="IPR019819">
    <property type="entry name" value="Carboxylesterase_B_CS"/>
</dbReference>
<sequence length="530" mass="58847">MQTWMGRNVSAFLGIPYAAPPINGNRFLPPQPPAQWSGIRNAGSMGSICIQYTGASGSEVVGNEDCLYLNVYTPILPANGRNVSLPVLVYIHPGAFMIGTGNVFGPRYLLDYNLVLVTFNYRLGILGYLTTEDSVVPGNMGLKDQVALLRWVQQNIQSFGGNPQEVTIAGASSGADSVQLHYLSRMSRGLFKRGICLSGSSLIPIGMMRAPIYKNTRVAQALNCSYSSSRTLVNCFRRIPAAQLVLQEGMFQYFYYTPVQIFGPTVEREGSQPFITRLPYEILRTGDIQDAPILFSSVTQEGLVPVAFFITNTTGLSYLSENWLEVFPYLLEYIYTVTSENRNATTTKIYQYYFGSQSISLATNQTLIQMVGDRDFVDDIETAARIQAFVQSSPVYFYRFSYRGQYSVTDFITGTNINFGVAHTDDTLYLSNNPNFPPSENTPSDRAMITIMSGLWASFVTQGIPRAGEYTNWQPINRKSAMTGPLNYLMIASPSSISLNQTLAFGHPQFWDNLPLNEPGSGRPTYSLRK</sequence>
<dbReference type="EC" id="3.1.1.-" evidence="5"/>
<keyword evidence="2" id="KW-0719">Serine esterase</keyword>
<dbReference type="Proteomes" id="UP001152798">
    <property type="component" value="Chromosome 5"/>
</dbReference>
<keyword evidence="4" id="KW-0325">Glycoprotein</keyword>
<protein>
    <recommendedName>
        <fullName evidence="5">Carboxylic ester hydrolase</fullName>
        <ecNumber evidence="5">3.1.1.-</ecNumber>
    </recommendedName>
</protein>
<dbReference type="SUPFAM" id="SSF53474">
    <property type="entry name" value="alpha/beta-Hydrolases"/>
    <property type="match status" value="1"/>
</dbReference>
<name>A0A9P0HGW4_NEZVI</name>
<proteinExistence type="inferred from homology"/>
<feature type="domain" description="Carboxylesterase type B" evidence="6">
    <location>
        <begin position="7"/>
        <end position="481"/>
    </location>
</feature>
<dbReference type="Gene3D" id="3.40.50.1820">
    <property type="entry name" value="alpha/beta hydrolase"/>
    <property type="match status" value="1"/>
</dbReference>
<dbReference type="PANTHER" id="PTHR43142:SF1">
    <property type="entry name" value="CARBOXYLIC ESTER HYDROLASE"/>
    <property type="match status" value="1"/>
</dbReference>
<keyword evidence="8" id="KW-1185">Reference proteome</keyword>
<dbReference type="GO" id="GO:0052689">
    <property type="term" value="F:carboxylic ester hydrolase activity"/>
    <property type="evidence" value="ECO:0007669"/>
    <property type="project" value="UniProtKB-KW"/>
</dbReference>
<gene>
    <name evidence="7" type="ORF">NEZAVI_LOCUS10659</name>
</gene>
<dbReference type="Pfam" id="PF00135">
    <property type="entry name" value="COesterase"/>
    <property type="match status" value="1"/>
</dbReference>
<keyword evidence="3 5" id="KW-0378">Hydrolase</keyword>
<evidence type="ECO:0000313" key="8">
    <source>
        <dbReference type="Proteomes" id="UP001152798"/>
    </source>
</evidence>
<evidence type="ECO:0000259" key="6">
    <source>
        <dbReference type="Pfam" id="PF00135"/>
    </source>
</evidence>